<dbReference type="EMBL" id="JAAROP010000008">
    <property type="protein sequence ID" value="MBC1323001.1"/>
    <property type="molecule type" value="Genomic_DNA"/>
</dbReference>
<reference evidence="1 2" key="1">
    <citation type="submission" date="2020-03" db="EMBL/GenBank/DDBJ databases">
        <title>Soil Listeria distribution.</title>
        <authorList>
            <person name="Liao J."/>
            <person name="Wiedmann M."/>
        </authorList>
    </citation>
    <scope>NUCLEOTIDE SEQUENCE [LARGE SCALE GENOMIC DNA]</scope>
    <source>
        <strain evidence="1 2">FSL L7-1829</strain>
    </source>
</reference>
<organism evidence="1 2">
    <name type="scientific">Listeria welshimeri</name>
    <dbReference type="NCBI Taxonomy" id="1643"/>
    <lineage>
        <taxon>Bacteria</taxon>
        <taxon>Bacillati</taxon>
        <taxon>Bacillota</taxon>
        <taxon>Bacilli</taxon>
        <taxon>Bacillales</taxon>
        <taxon>Listeriaceae</taxon>
        <taxon>Listeria</taxon>
    </lineage>
</organism>
<evidence type="ECO:0000313" key="1">
    <source>
        <dbReference type="EMBL" id="MBC1323001.1"/>
    </source>
</evidence>
<evidence type="ECO:0008006" key="3">
    <source>
        <dbReference type="Google" id="ProtNLM"/>
    </source>
</evidence>
<sequence length="128" mass="15243">MHYEEFEQLALQLTEKYDRDEPLTDNEKLIISQYIYEDYVPSDGFLLTYLNFNPELLDFLIRTYTVLEDQDNLDLVNSFVKISKKVNREEDYSTILANLSQEDEELLEELDQAFPMGEDIEYTIHLTK</sequence>
<dbReference type="Proteomes" id="UP000522007">
    <property type="component" value="Unassembled WGS sequence"/>
</dbReference>
<dbReference type="AlphaFoldDB" id="A0A7X0T7Z7"/>
<protein>
    <recommendedName>
        <fullName evidence="3">DUF4375 domain-containing protein</fullName>
    </recommendedName>
</protein>
<proteinExistence type="predicted"/>
<evidence type="ECO:0000313" key="2">
    <source>
        <dbReference type="Proteomes" id="UP000522007"/>
    </source>
</evidence>
<name>A0A7X0T7Z7_LISWE</name>
<comment type="caution">
    <text evidence="1">The sequence shown here is derived from an EMBL/GenBank/DDBJ whole genome shotgun (WGS) entry which is preliminary data.</text>
</comment>
<dbReference type="RefSeq" id="WP_185307807.1">
    <property type="nucleotide sequence ID" value="NZ_CP122330.1"/>
</dbReference>
<gene>
    <name evidence="1" type="ORF">HB853_08600</name>
</gene>
<accession>A0A7X0T7Z7</accession>